<comment type="caution">
    <text evidence="1">The sequence shown here is derived from an EMBL/GenBank/DDBJ whole genome shotgun (WGS) entry which is preliminary data.</text>
</comment>
<sequence>MNGQSSSVDFDKLPDVTGVTVRNIGNNGTSGATAADVTFTLNNLTVAQATAITVLHSTTGNGDVTQTTLNANLKSSSGTSDTVAVTLLDGVNTDGKFNLTLNASGAENLTINNNDSESNIVELGTNSSHTGTITVKGTTAGTVINFDVDTAAGAGTTTGLLRQNVGQGSNGSGAVDVGTLSTQVRIGAATFDASAEAANVIARFNT</sequence>
<keyword evidence="2" id="KW-1185">Reference proteome</keyword>
<gene>
    <name evidence="1" type="ORF">KDM92_18190</name>
</gene>
<dbReference type="EMBL" id="JAGSPM010000031">
    <property type="protein sequence ID" value="MBR7748514.1"/>
    <property type="molecule type" value="Genomic_DNA"/>
</dbReference>
<dbReference type="AlphaFoldDB" id="A0A941DGU3"/>
<reference evidence="1 2" key="1">
    <citation type="submission" date="2021-04" db="EMBL/GenBank/DDBJ databases">
        <title>novel species isolated from subtropical streams in China.</title>
        <authorList>
            <person name="Lu H."/>
        </authorList>
    </citation>
    <scope>NUCLEOTIDE SEQUENCE [LARGE SCALE GENOMIC DNA]</scope>
    <source>
        <strain evidence="1 2">BYS107W</strain>
    </source>
</reference>
<protein>
    <submittedName>
        <fullName evidence="1">Uncharacterized protein</fullName>
    </submittedName>
</protein>
<feature type="non-terminal residue" evidence="1">
    <location>
        <position position="206"/>
    </location>
</feature>
<evidence type="ECO:0000313" key="2">
    <source>
        <dbReference type="Proteomes" id="UP000680158"/>
    </source>
</evidence>
<dbReference type="Proteomes" id="UP000680158">
    <property type="component" value="Unassembled WGS sequence"/>
</dbReference>
<evidence type="ECO:0000313" key="1">
    <source>
        <dbReference type="EMBL" id="MBR7748514.1"/>
    </source>
</evidence>
<proteinExistence type="predicted"/>
<organism evidence="1 2">
    <name type="scientific">Undibacterium baiyunense</name>
    <dbReference type="NCBI Taxonomy" id="2828731"/>
    <lineage>
        <taxon>Bacteria</taxon>
        <taxon>Pseudomonadati</taxon>
        <taxon>Pseudomonadota</taxon>
        <taxon>Betaproteobacteria</taxon>
        <taxon>Burkholderiales</taxon>
        <taxon>Oxalobacteraceae</taxon>
        <taxon>Undibacterium</taxon>
    </lineage>
</organism>
<dbReference type="RefSeq" id="WP_212685782.1">
    <property type="nucleotide sequence ID" value="NZ_JAGSPM010000031.1"/>
</dbReference>
<accession>A0A941DGU3</accession>
<name>A0A941DGU3_9BURK</name>